<comment type="caution">
    <text evidence="10">Lacks conserved residue(s) required for the propagation of feature annotation.</text>
</comment>
<comment type="pathway">
    <text evidence="2">Protein modification; protein glycosylation.</text>
</comment>
<evidence type="ECO:0000256" key="9">
    <source>
        <dbReference type="ARBA" id="ARBA00045912"/>
    </source>
</evidence>
<name>A0A0N0NMA8_9EURO</name>
<dbReference type="AlphaFoldDB" id="A0A0N0NMA8"/>
<keyword evidence="13" id="KW-1185">Reference proteome</keyword>
<feature type="transmembrane region" description="Helical" evidence="10">
    <location>
        <begin position="192"/>
        <end position="211"/>
    </location>
</feature>
<evidence type="ECO:0000256" key="2">
    <source>
        <dbReference type="ARBA" id="ARBA00004922"/>
    </source>
</evidence>
<keyword evidence="7 10" id="KW-0472">Membrane</keyword>
<proteinExistence type="inferred from homology"/>
<evidence type="ECO:0000256" key="5">
    <source>
        <dbReference type="ARBA" id="ARBA00022824"/>
    </source>
</evidence>
<comment type="caution">
    <text evidence="12">The sequence shown here is derived from an EMBL/GenBank/DDBJ whole genome shotgun (WGS) entry which is preliminary data.</text>
</comment>
<dbReference type="GeneID" id="28731997"/>
<sequence length="683" mass="73735">MSGGTALLILTQLVSRGCTFIGNRLVLNYSSPTLLGIAVQLELRSITTLYFARESLRVALQRQPQVAISDTSADTISTSNKSGDRFNQLQGAINTSYLVVVLGLAVGSILFSQYLARASDEVVLSPSFPTVHLLYAIATVAELSSEPAFVVIQQQGLYGARATAESSAAVAKVLVALGMAVFEHSRGSSPSALPYAAGQLAYGLTIAVLYWRAAGKASRPTEASLLPGGLHTQSAQKNTRCLDWTLYFQSTFKQGLTTGDQWLLDSVAPLADQGAFAIASNYSGLLARLVFQPIEESSRNVFGQLLNTPGDATSDVNTSEHQETLAAGRIAETTTSSPSKIARVLRHLSLILHTYTLVSLPILVFGPPLLPALVPLALPREFRNDSTTTLFQSYVFYLPLMAVNGVIDAFVTSVATPAQLWWQSVGMIGFTGLYGAAAWLFLSIWGTGPEGLVWTQTVVMLARVAWGVAFVSSWIERTRQIRQKPLVSGLDKHASANGLSDRPGSNTEHELDDDWSGVSQRSLSLTTAAAIKRQTAESYPNRNLPTPTTFWPTTFPSMSIILASGAIFSILRTNLYKSTPPIDRASPSIIIPKYQLDPRLDLSLPGTLRQMGYFALAALCMAVAILYEEGAFLGELAGEVLPQNLQRKLWGMVGEDWKNYLLGLSSGRDGKQGTGENEGKKYL</sequence>
<evidence type="ECO:0000313" key="13">
    <source>
        <dbReference type="Proteomes" id="UP000038010"/>
    </source>
</evidence>
<dbReference type="VEuPathDB" id="FungiDB:AB675_11286"/>
<dbReference type="OrthoDB" id="9979195at2759"/>
<gene>
    <name evidence="12" type="ORF">AB675_11286</name>
</gene>
<comment type="function">
    <text evidence="9 10">Intramembrane glycolipid transporter that operates in the biosynthetic pathway of dolichol-linked oligosaccharides, the glycan precursors employed in protein asparagine (N)-glycosylation. The sequential addition of sugars to dolichol pyrophosphate produces dolichol-linked oligosaccharides containing fourteen sugars, including two GlcNAcs, nine mannoses and three glucoses. Once assembled, the oligosaccharide is transferred from the lipid to nascent proteins by oligosaccharyltransferases. The assembly of dolichol-linked oligosaccharides begins on the cytosolic side of the endoplasmic reticulum membrane and finishes in its lumen. RFT1 could mediate the translocation of the cytosolically oriented intermediate DolPP-GlcNAc2Man5, produced by ALG11, into the ER lumen where dolichol-linked oligosaccharides assembly continues. However, the intramembrane lipid transporter activity could not be confirmed in vitro.</text>
</comment>
<evidence type="ECO:0000256" key="4">
    <source>
        <dbReference type="ARBA" id="ARBA00022692"/>
    </source>
</evidence>
<dbReference type="Proteomes" id="UP000038010">
    <property type="component" value="Unassembled WGS sequence"/>
</dbReference>
<evidence type="ECO:0000256" key="6">
    <source>
        <dbReference type="ARBA" id="ARBA00022989"/>
    </source>
</evidence>
<feature type="region of interest" description="Disordered" evidence="11">
    <location>
        <begin position="492"/>
        <end position="518"/>
    </location>
</feature>
<feature type="transmembrane region" description="Helical" evidence="10">
    <location>
        <begin position="427"/>
        <end position="446"/>
    </location>
</feature>
<dbReference type="GO" id="GO:0034203">
    <property type="term" value="P:glycolipid translocation"/>
    <property type="evidence" value="ECO:0007669"/>
    <property type="project" value="TreeGrafter"/>
</dbReference>
<dbReference type="PANTHER" id="PTHR13117">
    <property type="entry name" value="ENDOPLASMIC RETICULUM MULTISPAN TRANSMEMBRANE PROTEIN-RELATED"/>
    <property type="match status" value="1"/>
</dbReference>
<comment type="subcellular location">
    <subcellularLocation>
        <location evidence="1 10">Endoplasmic reticulum membrane</location>
        <topology evidence="1 10">Multi-pass membrane protein</topology>
    </subcellularLocation>
</comment>
<keyword evidence="6 10" id="KW-1133">Transmembrane helix</keyword>
<evidence type="ECO:0000256" key="10">
    <source>
        <dbReference type="RuleBase" id="RU365067"/>
    </source>
</evidence>
<keyword evidence="4 10" id="KW-0812">Transmembrane</keyword>
<evidence type="ECO:0000256" key="3">
    <source>
        <dbReference type="ARBA" id="ARBA00010288"/>
    </source>
</evidence>
<accession>A0A0N0NMA8</accession>
<comment type="similarity">
    <text evidence="3 10">Belongs to the RFT1 family.</text>
</comment>
<organism evidence="12 13">
    <name type="scientific">Cyphellophora attinorum</name>
    <dbReference type="NCBI Taxonomy" id="1664694"/>
    <lineage>
        <taxon>Eukaryota</taxon>
        <taxon>Fungi</taxon>
        <taxon>Dikarya</taxon>
        <taxon>Ascomycota</taxon>
        <taxon>Pezizomycotina</taxon>
        <taxon>Eurotiomycetes</taxon>
        <taxon>Chaetothyriomycetidae</taxon>
        <taxon>Chaetothyriales</taxon>
        <taxon>Cyphellophoraceae</taxon>
        <taxon>Cyphellophora</taxon>
    </lineage>
</organism>
<feature type="transmembrane region" description="Helical" evidence="10">
    <location>
        <begin position="394"/>
        <end position="415"/>
    </location>
</feature>
<feature type="transmembrane region" description="Helical" evidence="10">
    <location>
        <begin position="610"/>
        <end position="627"/>
    </location>
</feature>
<dbReference type="PANTHER" id="PTHR13117:SF5">
    <property type="entry name" value="PROTEIN RFT1 HOMOLOG"/>
    <property type="match status" value="1"/>
</dbReference>
<keyword evidence="10" id="KW-0813">Transport</keyword>
<dbReference type="EMBL" id="LFJN01000013">
    <property type="protein sequence ID" value="KPI40138.1"/>
    <property type="molecule type" value="Genomic_DNA"/>
</dbReference>
<dbReference type="InterPro" id="IPR007594">
    <property type="entry name" value="RFT1"/>
</dbReference>
<feature type="transmembrane region" description="Helical" evidence="10">
    <location>
        <begin position="550"/>
        <end position="571"/>
    </location>
</feature>
<feature type="transmembrane region" description="Helical" evidence="10">
    <location>
        <begin position="95"/>
        <end position="116"/>
    </location>
</feature>
<evidence type="ECO:0000256" key="8">
    <source>
        <dbReference type="ARBA" id="ARBA00044793"/>
    </source>
</evidence>
<dbReference type="GO" id="GO:0005789">
    <property type="term" value="C:endoplasmic reticulum membrane"/>
    <property type="evidence" value="ECO:0007669"/>
    <property type="project" value="UniProtKB-SubCell"/>
</dbReference>
<dbReference type="GO" id="GO:0006488">
    <property type="term" value="P:dolichol-linked oligosaccharide biosynthetic process"/>
    <property type="evidence" value="ECO:0007669"/>
    <property type="project" value="InterPro"/>
</dbReference>
<evidence type="ECO:0000256" key="11">
    <source>
        <dbReference type="SAM" id="MobiDB-lite"/>
    </source>
</evidence>
<evidence type="ECO:0000256" key="1">
    <source>
        <dbReference type="ARBA" id="ARBA00004477"/>
    </source>
</evidence>
<protein>
    <recommendedName>
        <fullName evidence="8 10">Man(5)GlcNAc(2)-PP-dolichol translocation protein RFT1</fullName>
    </recommendedName>
</protein>
<feature type="transmembrane region" description="Helical" evidence="10">
    <location>
        <begin position="452"/>
        <end position="475"/>
    </location>
</feature>
<dbReference type="Pfam" id="PF04506">
    <property type="entry name" value="Rft-1"/>
    <property type="match status" value="1"/>
</dbReference>
<reference evidence="12 13" key="1">
    <citation type="submission" date="2015-06" db="EMBL/GenBank/DDBJ databases">
        <title>Draft genome of the ant-associated black yeast Phialophora attae CBS 131958.</title>
        <authorList>
            <person name="Moreno L.F."/>
            <person name="Stielow B.J."/>
            <person name="de Hoog S."/>
            <person name="Vicente V.A."/>
            <person name="Weiss V.A."/>
            <person name="de Vries M."/>
            <person name="Cruz L.M."/>
            <person name="Souza E.M."/>
        </authorList>
    </citation>
    <scope>NUCLEOTIDE SEQUENCE [LARGE SCALE GENOMIC DNA]</scope>
    <source>
        <strain evidence="12 13">CBS 131958</strain>
    </source>
</reference>
<evidence type="ECO:0000313" key="12">
    <source>
        <dbReference type="EMBL" id="KPI40138.1"/>
    </source>
</evidence>
<dbReference type="RefSeq" id="XP_018000101.1">
    <property type="nucleotide sequence ID" value="XM_018140117.1"/>
</dbReference>
<evidence type="ECO:0000256" key="7">
    <source>
        <dbReference type="ARBA" id="ARBA00023136"/>
    </source>
</evidence>
<keyword evidence="5 10" id="KW-0256">Endoplasmic reticulum</keyword>
<feature type="transmembrane region" description="Helical" evidence="10">
    <location>
        <begin position="350"/>
        <end position="374"/>
    </location>
</feature>
<dbReference type="STRING" id="1664694.A0A0N0NMA8"/>